<keyword evidence="2" id="KW-1185">Reference proteome</keyword>
<organism evidence="1 2">
    <name type="scientific">Phytophthora megakarya</name>
    <dbReference type="NCBI Taxonomy" id="4795"/>
    <lineage>
        <taxon>Eukaryota</taxon>
        <taxon>Sar</taxon>
        <taxon>Stramenopiles</taxon>
        <taxon>Oomycota</taxon>
        <taxon>Peronosporomycetes</taxon>
        <taxon>Peronosporales</taxon>
        <taxon>Peronosporaceae</taxon>
        <taxon>Phytophthora</taxon>
    </lineage>
</organism>
<protein>
    <submittedName>
        <fullName evidence="1">Crinkler (CRN)</fullName>
    </submittedName>
</protein>
<proteinExistence type="predicted"/>
<evidence type="ECO:0000313" key="1">
    <source>
        <dbReference type="EMBL" id="OWY99197.1"/>
    </source>
</evidence>
<gene>
    <name evidence="1" type="ORF">PHMEG_00029849</name>
</gene>
<feature type="non-terminal residue" evidence="1">
    <location>
        <position position="1"/>
    </location>
</feature>
<dbReference type="EMBL" id="NBNE01008712">
    <property type="protein sequence ID" value="OWY99197.1"/>
    <property type="molecule type" value="Genomic_DNA"/>
</dbReference>
<accession>A0A225V2M1</accession>
<dbReference type="OrthoDB" id="126296at2759"/>
<dbReference type="Proteomes" id="UP000198211">
    <property type="component" value="Unassembled WGS sequence"/>
</dbReference>
<comment type="caution">
    <text evidence="1">The sequence shown here is derived from an EMBL/GenBank/DDBJ whole genome shotgun (WGS) entry which is preliminary data.</text>
</comment>
<reference evidence="2" key="1">
    <citation type="submission" date="2017-03" db="EMBL/GenBank/DDBJ databases">
        <title>Phytopthora megakarya and P. palmivora, two closely related causual agents of cacao black pod achieved similar genome size and gene model numbers by different mechanisms.</title>
        <authorList>
            <person name="Ali S."/>
            <person name="Shao J."/>
            <person name="Larry D.J."/>
            <person name="Kronmiller B."/>
            <person name="Shen D."/>
            <person name="Strem M.D."/>
            <person name="Melnick R.L."/>
            <person name="Guiltinan M.J."/>
            <person name="Tyler B.M."/>
            <person name="Meinhardt L.W."/>
            <person name="Bailey B.A."/>
        </authorList>
    </citation>
    <scope>NUCLEOTIDE SEQUENCE [LARGE SCALE GENOMIC DNA]</scope>
    <source>
        <strain evidence="2">zdho120</strain>
    </source>
</reference>
<dbReference type="AlphaFoldDB" id="A0A225V2M1"/>
<evidence type="ECO:0000313" key="2">
    <source>
        <dbReference type="Proteomes" id="UP000198211"/>
    </source>
</evidence>
<sequence>LFLAKKDDGAWLPHDDALDALMWNGFDTSSNAKMNPLQTLNESELFGPEISLREKVVHVLVEIPNDTTQETIALPDEKMRTILNEALNEVLDKRDE</sequence>
<name>A0A225V2M1_9STRA</name>